<proteinExistence type="predicted"/>
<dbReference type="EMBL" id="VEPZ02001734">
    <property type="protein sequence ID" value="KAE8659941.1"/>
    <property type="molecule type" value="Genomic_DNA"/>
</dbReference>
<organism evidence="1 2">
    <name type="scientific">Hibiscus syriacus</name>
    <name type="common">Rose of Sharon</name>
    <dbReference type="NCBI Taxonomy" id="106335"/>
    <lineage>
        <taxon>Eukaryota</taxon>
        <taxon>Viridiplantae</taxon>
        <taxon>Streptophyta</taxon>
        <taxon>Embryophyta</taxon>
        <taxon>Tracheophyta</taxon>
        <taxon>Spermatophyta</taxon>
        <taxon>Magnoliopsida</taxon>
        <taxon>eudicotyledons</taxon>
        <taxon>Gunneridae</taxon>
        <taxon>Pentapetalae</taxon>
        <taxon>rosids</taxon>
        <taxon>malvids</taxon>
        <taxon>Malvales</taxon>
        <taxon>Malvaceae</taxon>
        <taxon>Malvoideae</taxon>
        <taxon>Hibiscus</taxon>
    </lineage>
</organism>
<keyword evidence="2" id="KW-1185">Reference proteome</keyword>
<evidence type="ECO:0000313" key="1">
    <source>
        <dbReference type="EMBL" id="KAE8659941.1"/>
    </source>
</evidence>
<gene>
    <name evidence="1" type="ORF">F3Y22_tig00116959pilonHSYRG00040</name>
</gene>
<reference evidence="1" key="1">
    <citation type="submission" date="2019-09" db="EMBL/GenBank/DDBJ databases">
        <title>Draft genome information of white flower Hibiscus syriacus.</title>
        <authorList>
            <person name="Kim Y.-M."/>
        </authorList>
    </citation>
    <scope>NUCLEOTIDE SEQUENCE [LARGE SCALE GENOMIC DNA]</scope>
    <source>
        <strain evidence="1">YM2019G1</strain>
    </source>
</reference>
<dbReference type="PANTHER" id="PTHR11439">
    <property type="entry name" value="GAG-POL-RELATED RETROTRANSPOSON"/>
    <property type="match status" value="1"/>
</dbReference>
<name>A0A6A2WLM1_HIBSY</name>
<dbReference type="Proteomes" id="UP000436088">
    <property type="component" value="Unassembled WGS sequence"/>
</dbReference>
<evidence type="ECO:0000313" key="2">
    <source>
        <dbReference type="Proteomes" id="UP000436088"/>
    </source>
</evidence>
<accession>A0A6A2WLM1</accession>
<dbReference type="CDD" id="cd09272">
    <property type="entry name" value="RNase_HI_RT_Ty1"/>
    <property type="match status" value="1"/>
</dbReference>
<dbReference type="PANTHER" id="PTHR11439:SF467">
    <property type="entry name" value="INTEGRASE CATALYTIC DOMAIN-CONTAINING PROTEIN"/>
    <property type="match status" value="1"/>
</dbReference>
<sequence length="189" mass="21057">MKIKRDTKSGTLMLSQAEYINKVLSKFNMQDAKPVSTPLGVHFRLPKDQTPKTEEERAHMVKMSYASAIGSLMYAMVCTRPDIARAVGAVSMYMNNPSKVHWEAFKWILRYLQGTTNKELCFKGGDTILTGYVDIDLAGNVDIIRSTTRYVYTLGGTAVSWVSQLQKIVALSATEAEYVAVTEASKEMV</sequence>
<dbReference type="AlphaFoldDB" id="A0A6A2WLM1"/>
<protein>
    <submittedName>
        <fullName evidence="1">Ribonuclease H protein</fullName>
    </submittedName>
</protein>
<comment type="caution">
    <text evidence="1">The sequence shown here is derived from an EMBL/GenBank/DDBJ whole genome shotgun (WGS) entry which is preliminary data.</text>
</comment>